<dbReference type="SUPFAM" id="SSF52172">
    <property type="entry name" value="CheY-like"/>
    <property type="match status" value="1"/>
</dbReference>
<evidence type="ECO:0000313" key="8">
    <source>
        <dbReference type="EMBL" id="PWJ78146.1"/>
    </source>
</evidence>
<evidence type="ECO:0000256" key="5">
    <source>
        <dbReference type="ARBA" id="ARBA00024867"/>
    </source>
</evidence>
<dbReference type="Gene3D" id="2.40.50.1020">
    <property type="entry name" value="LytTr DNA-binding domain"/>
    <property type="match status" value="1"/>
</dbReference>
<evidence type="ECO:0000256" key="1">
    <source>
        <dbReference type="ARBA" id="ARBA00018672"/>
    </source>
</evidence>
<dbReference type="InterPro" id="IPR007492">
    <property type="entry name" value="LytTR_DNA-bd_dom"/>
</dbReference>
<dbReference type="PANTHER" id="PTHR37299">
    <property type="entry name" value="TRANSCRIPTIONAL REGULATOR-RELATED"/>
    <property type="match status" value="1"/>
</dbReference>
<keyword evidence="9" id="KW-1185">Reference proteome</keyword>
<evidence type="ECO:0000256" key="3">
    <source>
        <dbReference type="ARBA" id="ARBA00023012"/>
    </source>
</evidence>
<dbReference type="EMBL" id="QGGY01000002">
    <property type="protein sequence ID" value="PWJ78146.1"/>
    <property type="molecule type" value="Genomic_DNA"/>
</dbReference>
<protein>
    <recommendedName>
        <fullName evidence="1">Stage 0 sporulation protein A homolog</fullName>
    </recommendedName>
</protein>
<evidence type="ECO:0000256" key="2">
    <source>
        <dbReference type="ARBA" id="ARBA00022490"/>
    </source>
</evidence>
<evidence type="ECO:0000313" key="9">
    <source>
        <dbReference type="Proteomes" id="UP000245412"/>
    </source>
</evidence>
<dbReference type="SMART" id="SM00448">
    <property type="entry name" value="REC"/>
    <property type="match status" value="1"/>
</dbReference>
<gene>
    <name evidence="8" type="ORF">C7383_102282</name>
</gene>
<dbReference type="AlphaFoldDB" id="A0AB73T839"/>
<sequence>MLSIYICDDIIEITSQFEKYIKKYLLCRDDDMELVCAATTPGEVLDILSMKGQCNTGLYFLDVDLKSSMDGFQLAARIREKDPNGFIVFITDHGERSCDTFKYHLEALDYICKADINNIEERIRDCIDLAYRRYQTISSDPEKYYTGHAGSRKYFLPLKDILYFTTSNTPHQLKVHLTSDIYSVRGDIKNMEAQLDERFFRCEKSCLVNLEHVRYVERNTRLITLDNQTQIPISQSGLKLFLRNYPDLISKP</sequence>
<feature type="domain" description="HTH LytTR-type" evidence="7">
    <location>
        <begin position="150"/>
        <end position="234"/>
    </location>
</feature>
<dbReference type="PROSITE" id="PS50930">
    <property type="entry name" value="HTH_LYTTR"/>
    <property type="match status" value="1"/>
</dbReference>
<comment type="function">
    <text evidence="6">Required for high-level post-exponential phase expression of a series of secreted proteins.</text>
</comment>
<dbReference type="Gene3D" id="3.40.50.2300">
    <property type="match status" value="1"/>
</dbReference>
<proteinExistence type="predicted"/>
<organism evidence="8 9">
    <name type="scientific">Murimonas intestini</name>
    <dbReference type="NCBI Taxonomy" id="1337051"/>
    <lineage>
        <taxon>Bacteria</taxon>
        <taxon>Bacillati</taxon>
        <taxon>Bacillota</taxon>
        <taxon>Clostridia</taxon>
        <taxon>Lachnospirales</taxon>
        <taxon>Lachnospiraceae</taxon>
        <taxon>Murimonas</taxon>
    </lineage>
</organism>
<evidence type="ECO:0000256" key="6">
    <source>
        <dbReference type="ARBA" id="ARBA00037164"/>
    </source>
</evidence>
<dbReference type="InterPro" id="IPR046947">
    <property type="entry name" value="LytR-like"/>
</dbReference>
<dbReference type="SMART" id="SM00850">
    <property type="entry name" value="LytTR"/>
    <property type="match status" value="1"/>
</dbReference>
<keyword evidence="4" id="KW-0010">Activator</keyword>
<keyword evidence="2" id="KW-0963">Cytoplasm</keyword>
<dbReference type="Pfam" id="PF00072">
    <property type="entry name" value="Response_reg"/>
    <property type="match status" value="1"/>
</dbReference>
<dbReference type="Pfam" id="PF04397">
    <property type="entry name" value="LytTR"/>
    <property type="match status" value="1"/>
</dbReference>
<dbReference type="PANTHER" id="PTHR37299:SF3">
    <property type="entry name" value="STAGE 0 SPORULATION PROTEIN A HOMOLOG"/>
    <property type="match status" value="1"/>
</dbReference>
<dbReference type="Proteomes" id="UP000245412">
    <property type="component" value="Unassembled WGS sequence"/>
</dbReference>
<dbReference type="RefSeq" id="WP_109625079.1">
    <property type="nucleotide sequence ID" value="NZ_JANKBI010000005.1"/>
</dbReference>
<dbReference type="InterPro" id="IPR001789">
    <property type="entry name" value="Sig_transdc_resp-reg_receiver"/>
</dbReference>
<keyword evidence="3" id="KW-0902">Two-component regulatory system</keyword>
<dbReference type="InterPro" id="IPR011006">
    <property type="entry name" value="CheY-like_superfamily"/>
</dbReference>
<evidence type="ECO:0000259" key="7">
    <source>
        <dbReference type="PROSITE" id="PS50930"/>
    </source>
</evidence>
<reference evidence="8 9" key="1">
    <citation type="submission" date="2018-05" db="EMBL/GenBank/DDBJ databases">
        <authorList>
            <person name="Goeker M."/>
            <person name="Huntemann M."/>
            <person name="Clum A."/>
            <person name="Pillay M."/>
            <person name="Palaniappan K."/>
            <person name="Varghese N."/>
            <person name="Mikhailova N."/>
            <person name="Stamatis D."/>
            <person name="Reddy T."/>
            <person name="Daum C."/>
            <person name="Shapiro N."/>
            <person name="Ivanova N."/>
            <person name="Kyrpides N."/>
            <person name="Woyke T."/>
        </authorList>
    </citation>
    <scope>NUCLEOTIDE SEQUENCE [LARGE SCALE GENOMIC DNA]</scope>
    <source>
        <strain evidence="8 9">DSM 26524</strain>
    </source>
</reference>
<comment type="function">
    <text evidence="5">May play the central regulatory role in sporulation. It may be an element of the effector pathway responsible for the activation of sporulation genes in response to nutritional stress. Spo0A may act in concert with spo0H (a sigma factor) to control the expression of some genes that are critical to the sporulation process.</text>
</comment>
<dbReference type="GO" id="GO:0000156">
    <property type="term" value="F:phosphorelay response regulator activity"/>
    <property type="evidence" value="ECO:0007669"/>
    <property type="project" value="InterPro"/>
</dbReference>
<accession>A0AB73T839</accession>
<name>A0AB73T839_9FIRM</name>
<comment type="caution">
    <text evidence="8">The sequence shown here is derived from an EMBL/GenBank/DDBJ whole genome shotgun (WGS) entry which is preliminary data.</text>
</comment>
<evidence type="ECO:0000256" key="4">
    <source>
        <dbReference type="ARBA" id="ARBA00023159"/>
    </source>
</evidence>
<dbReference type="GO" id="GO:0003677">
    <property type="term" value="F:DNA binding"/>
    <property type="evidence" value="ECO:0007669"/>
    <property type="project" value="InterPro"/>
</dbReference>